<sequence>MHDRINHVLMTVVDTWMAAIPRAVPDPERLARCRLVSHRGEHDGRLVRENTLRAFANASARGVWGLECDIRWSADLQPVIHHDLDARRVFNRELEVGATARADLARLLPEVPCLEDVIETFAGRNHLMLELKSDTLGNDARKRDALRSLLASLTPVEDFHILALEPELFSLVDFLPPAACLPVALTNTAQMSELALARGYAGVAGHYLLLNAAMQARHRDAGQQVGTGFPTSRNCLFREINRDVDWIFTNHAVALQGVIDAALAAARTRVTRGG</sequence>
<reference evidence="2 3" key="1">
    <citation type="submission" date="2019-04" db="EMBL/GenBank/DDBJ databases">
        <title>Taxonomy of novel Haliea sp. from mangrove soil of West Coast of India.</title>
        <authorList>
            <person name="Verma A."/>
            <person name="Kumar P."/>
            <person name="Krishnamurthi S."/>
        </authorList>
    </citation>
    <scope>NUCLEOTIDE SEQUENCE [LARGE SCALE GENOMIC DNA]</scope>
    <source>
        <strain evidence="2 3">SAOS-164</strain>
    </source>
</reference>
<feature type="domain" description="GP-PDE" evidence="1">
    <location>
        <begin position="33"/>
        <end position="274"/>
    </location>
</feature>
<name>A0A4Z0M228_9GAMM</name>
<dbReference type="InterPro" id="IPR017946">
    <property type="entry name" value="PLC-like_Pdiesterase_TIM-brl"/>
</dbReference>
<gene>
    <name evidence="2" type="ORF">E4634_10360</name>
</gene>
<dbReference type="OrthoDB" id="9795622at2"/>
<dbReference type="InterPro" id="IPR030395">
    <property type="entry name" value="GP_PDE_dom"/>
</dbReference>
<dbReference type="GO" id="GO:0006629">
    <property type="term" value="P:lipid metabolic process"/>
    <property type="evidence" value="ECO:0007669"/>
    <property type="project" value="InterPro"/>
</dbReference>
<dbReference type="Gene3D" id="3.20.20.190">
    <property type="entry name" value="Phosphatidylinositol (PI) phosphodiesterase"/>
    <property type="match status" value="1"/>
</dbReference>
<evidence type="ECO:0000313" key="2">
    <source>
        <dbReference type="EMBL" id="TGD73428.1"/>
    </source>
</evidence>
<dbReference type="PANTHER" id="PTHR46211">
    <property type="entry name" value="GLYCEROPHOSPHORYL DIESTER PHOSPHODIESTERASE"/>
    <property type="match status" value="1"/>
</dbReference>
<dbReference type="Pfam" id="PF03009">
    <property type="entry name" value="GDPD"/>
    <property type="match status" value="1"/>
</dbReference>
<proteinExistence type="predicted"/>
<dbReference type="PROSITE" id="PS51704">
    <property type="entry name" value="GP_PDE"/>
    <property type="match status" value="1"/>
</dbReference>
<dbReference type="RefSeq" id="WP_135443580.1">
    <property type="nucleotide sequence ID" value="NZ_SRLE01000007.1"/>
</dbReference>
<evidence type="ECO:0000259" key="1">
    <source>
        <dbReference type="PROSITE" id="PS51704"/>
    </source>
</evidence>
<evidence type="ECO:0000313" key="3">
    <source>
        <dbReference type="Proteomes" id="UP000298050"/>
    </source>
</evidence>
<dbReference type="PANTHER" id="PTHR46211:SF1">
    <property type="entry name" value="GLYCEROPHOSPHODIESTER PHOSPHODIESTERASE, CYTOPLASMIC"/>
    <property type="match status" value="1"/>
</dbReference>
<comment type="caution">
    <text evidence="2">The sequence shown here is derived from an EMBL/GenBank/DDBJ whole genome shotgun (WGS) entry which is preliminary data.</text>
</comment>
<dbReference type="Proteomes" id="UP000298050">
    <property type="component" value="Unassembled WGS sequence"/>
</dbReference>
<dbReference type="AlphaFoldDB" id="A0A4Z0M228"/>
<dbReference type="GO" id="GO:0008081">
    <property type="term" value="F:phosphoric diester hydrolase activity"/>
    <property type="evidence" value="ECO:0007669"/>
    <property type="project" value="InterPro"/>
</dbReference>
<dbReference type="CDD" id="cd08556">
    <property type="entry name" value="GDPD"/>
    <property type="match status" value="1"/>
</dbReference>
<accession>A0A4Z0M228</accession>
<organism evidence="2 3">
    <name type="scientific">Mangrovimicrobium sediminis</name>
    <dbReference type="NCBI Taxonomy" id="2562682"/>
    <lineage>
        <taxon>Bacteria</taxon>
        <taxon>Pseudomonadati</taxon>
        <taxon>Pseudomonadota</taxon>
        <taxon>Gammaproteobacteria</taxon>
        <taxon>Cellvibrionales</taxon>
        <taxon>Halieaceae</taxon>
        <taxon>Mangrovimicrobium</taxon>
    </lineage>
</organism>
<dbReference type="SUPFAM" id="SSF51695">
    <property type="entry name" value="PLC-like phosphodiesterases"/>
    <property type="match status" value="1"/>
</dbReference>
<keyword evidence="3" id="KW-1185">Reference proteome</keyword>
<protein>
    <submittedName>
        <fullName evidence="2">Glycerophosphodiester phosphodiesterase</fullName>
    </submittedName>
</protein>
<dbReference type="EMBL" id="SRLE01000007">
    <property type="protein sequence ID" value="TGD73428.1"/>
    <property type="molecule type" value="Genomic_DNA"/>
</dbReference>